<keyword evidence="2" id="KW-0294">Fucose metabolism</keyword>
<keyword evidence="5" id="KW-0472">Membrane</keyword>
<dbReference type="PANTHER" id="PTHR36050:SF1">
    <property type="entry name" value="O-FUCOSYLTRANSFERASE 30"/>
    <property type="match status" value="1"/>
</dbReference>
<gene>
    <name evidence="6" type="ORF">PGTUg99_018864</name>
</gene>
<dbReference type="AlphaFoldDB" id="A0A5B0LL37"/>
<reference evidence="6 7" key="1">
    <citation type="submission" date="2019-05" db="EMBL/GenBank/DDBJ databases">
        <title>Emergence of the Ug99 lineage of the wheat stem rust pathogen through somatic hybridization.</title>
        <authorList>
            <person name="Li F."/>
            <person name="Upadhyaya N.M."/>
            <person name="Sperschneider J."/>
            <person name="Matny O."/>
            <person name="Nguyen-Phuc H."/>
            <person name="Mago R."/>
            <person name="Raley C."/>
            <person name="Miller M.E."/>
            <person name="Silverstein K.A.T."/>
            <person name="Henningsen E."/>
            <person name="Hirsch C.D."/>
            <person name="Visser B."/>
            <person name="Pretorius Z.A."/>
            <person name="Steffenson B.J."/>
            <person name="Schwessinger B."/>
            <person name="Dodds P.N."/>
            <person name="Figueroa M."/>
        </authorList>
    </citation>
    <scope>NUCLEOTIDE SEQUENCE [LARGE SCALE GENOMIC DNA]</scope>
    <source>
        <strain evidence="6 7">Ug99</strain>
    </source>
</reference>
<evidence type="ECO:0000256" key="4">
    <source>
        <dbReference type="SAM" id="MobiDB-lite"/>
    </source>
</evidence>
<evidence type="ECO:0000256" key="1">
    <source>
        <dbReference type="ARBA" id="ARBA00022679"/>
    </source>
</evidence>
<dbReference type="Pfam" id="PF10250">
    <property type="entry name" value="O-FucT"/>
    <property type="match status" value="1"/>
</dbReference>
<dbReference type="CDD" id="cd11296">
    <property type="entry name" value="O-FucT_like"/>
    <property type="match status" value="1"/>
</dbReference>
<proteinExistence type="predicted"/>
<evidence type="ECO:0008006" key="8">
    <source>
        <dbReference type="Google" id="ProtNLM"/>
    </source>
</evidence>
<feature type="transmembrane region" description="Helical" evidence="5">
    <location>
        <begin position="45"/>
        <end position="62"/>
    </location>
</feature>
<evidence type="ECO:0000256" key="2">
    <source>
        <dbReference type="ARBA" id="ARBA00023253"/>
    </source>
</evidence>
<dbReference type="PANTHER" id="PTHR36050">
    <property type="entry name" value="O-FUCOSYLTRANSFERASE 30"/>
    <property type="match status" value="1"/>
</dbReference>
<dbReference type="InterPro" id="IPR019378">
    <property type="entry name" value="GDP-Fuc_O-FucTrfase"/>
</dbReference>
<dbReference type="Gene3D" id="3.40.50.11340">
    <property type="match status" value="1"/>
</dbReference>
<feature type="region of interest" description="Disordered" evidence="4">
    <location>
        <begin position="79"/>
        <end position="99"/>
    </location>
</feature>
<keyword evidence="1" id="KW-0808">Transferase</keyword>
<keyword evidence="3" id="KW-0119">Carbohydrate metabolism</keyword>
<dbReference type="Proteomes" id="UP000325313">
    <property type="component" value="Unassembled WGS sequence"/>
</dbReference>
<accession>A0A5B0LL37</accession>
<name>A0A5B0LL37_PUCGR</name>
<organism evidence="6 7">
    <name type="scientific">Puccinia graminis f. sp. tritici</name>
    <dbReference type="NCBI Taxonomy" id="56615"/>
    <lineage>
        <taxon>Eukaryota</taxon>
        <taxon>Fungi</taxon>
        <taxon>Dikarya</taxon>
        <taxon>Basidiomycota</taxon>
        <taxon>Pucciniomycotina</taxon>
        <taxon>Pucciniomycetes</taxon>
        <taxon>Pucciniales</taxon>
        <taxon>Pucciniaceae</taxon>
        <taxon>Puccinia</taxon>
    </lineage>
</organism>
<comment type="caution">
    <text evidence="6">The sequence shown here is derived from an EMBL/GenBank/DDBJ whole genome shotgun (WGS) entry which is preliminary data.</text>
</comment>
<dbReference type="GO" id="GO:0006004">
    <property type="term" value="P:fucose metabolic process"/>
    <property type="evidence" value="ECO:0007669"/>
    <property type="project" value="UniProtKB-KW"/>
</dbReference>
<dbReference type="GO" id="GO:0016740">
    <property type="term" value="F:transferase activity"/>
    <property type="evidence" value="ECO:0007669"/>
    <property type="project" value="UniProtKB-KW"/>
</dbReference>
<evidence type="ECO:0000256" key="5">
    <source>
        <dbReference type="SAM" id="Phobius"/>
    </source>
</evidence>
<evidence type="ECO:0000313" key="6">
    <source>
        <dbReference type="EMBL" id="KAA1064358.1"/>
    </source>
</evidence>
<evidence type="ECO:0000256" key="3">
    <source>
        <dbReference type="ARBA" id="ARBA00023277"/>
    </source>
</evidence>
<keyword evidence="5" id="KW-1133">Transmembrane helix</keyword>
<evidence type="ECO:0000313" key="7">
    <source>
        <dbReference type="Proteomes" id="UP000325313"/>
    </source>
</evidence>
<protein>
    <recommendedName>
        <fullName evidence="8">O-fucosyltransferase family protein</fullName>
    </recommendedName>
</protein>
<sequence length="533" mass="61065">MNERSYSQLPLLDLQEPSATSSDRMKTKPKSYLRLSPWTSWKRRFVVFPTLVLIALVMILWWRDADLTKRNDRLQTSSELTSIKKQAQKKPPVQTEKLSVPQDPAHELRYLSYLPHSGFHNQRIALENALTLAKVLNRTLIIPPCILGTAIPWVEFDKLLDRLRTISSIGYEDCYSSEDSEQMSSSRECLSQPQGTWVDWKEIINMDEIRKSVKIIERKSFEEDWLFKRLGIKKPAGKIQQIKEGTIYQYKFLVRPSRKKAGKKVAEKKVELGKFDTFIDVYEHFGNSDAILIEIGSLFGTSRLKITNDPLARQARSEFRRAMVFNNPVLDKLSRRIASQLFHPPSGYLGVHVRVGDNLFRSHASETVSTIINKLVTDHLKLPLSTLQEALRESDLQDYRRQSAMLVSDQPHVACRRPKYTKPNLLKFNQPLFLATDSPLPQVEPALKTFFKAFPCTYLLNDFQLSSINDIRLSQDHQAESDPAIGKLMIPFLDAMVAARATSFVGTPGSTFSDFVNNVLFQNYHNLSIIEFG</sequence>
<dbReference type="Gene3D" id="3.40.50.11350">
    <property type="match status" value="1"/>
</dbReference>
<keyword evidence="5" id="KW-0812">Transmembrane</keyword>
<dbReference type="EMBL" id="VDEP01000513">
    <property type="protein sequence ID" value="KAA1064358.1"/>
    <property type="molecule type" value="Genomic_DNA"/>
</dbReference>